<name>A0A7S3L757_9STRA</name>
<dbReference type="EMBL" id="HBIM01011488">
    <property type="protein sequence ID" value="CAE0412236.1"/>
    <property type="molecule type" value="Transcribed_RNA"/>
</dbReference>
<evidence type="ECO:0000313" key="3">
    <source>
        <dbReference type="EMBL" id="CAE0412236.1"/>
    </source>
</evidence>
<sequence>MSSKIRVLSLLEAYEERQQEAQKLWKKSQWNITKARQSKGADAVAASNVREELRSRCLLVDDTPVLVEEDTLKDVSAVLYFRLVDPVEQAQTDKENAATKTKASFSDSTNANGLRNRKTKEPDTKKECTVSEDSDIVDEETKLRSLDSVELFGIPTKELRQAKQEAHRAVALYVEAANLMLALQKEIKK</sequence>
<proteinExistence type="predicted"/>
<evidence type="ECO:0000256" key="2">
    <source>
        <dbReference type="SAM" id="MobiDB-lite"/>
    </source>
</evidence>
<organism evidence="3">
    <name type="scientific">Amphora coffeiformis</name>
    <dbReference type="NCBI Taxonomy" id="265554"/>
    <lineage>
        <taxon>Eukaryota</taxon>
        <taxon>Sar</taxon>
        <taxon>Stramenopiles</taxon>
        <taxon>Ochrophyta</taxon>
        <taxon>Bacillariophyta</taxon>
        <taxon>Bacillariophyceae</taxon>
        <taxon>Bacillariophycidae</taxon>
        <taxon>Thalassiophysales</taxon>
        <taxon>Catenulaceae</taxon>
        <taxon>Amphora</taxon>
    </lineage>
</organism>
<protein>
    <recommendedName>
        <fullName evidence="1">Vacuolar ATPase assembly protein VMA22</fullName>
    </recommendedName>
</protein>
<dbReference type="PANTHER" id="PTHR31996:SF2">
    <property type="entry name" value="COILED-COIL DOMAIN-CONTAINING PROTEIN 115"/>
    <property type="match status" value="1"/>
</dbReference>
<dbReference type="InterPro" id="IPR040357">
    <property type="entry name" value="Vma22/CCDC115"/>
</dbReference>
<gene>
    <name evidence="3" type="ORF">ACOF00016_LOCUS9504</name>
</gene>
<dbReference type="PANTHER" id="PTHR31996">
    <property type="entry name" value="COILED-COIL DOMAIN-CONTAINING PROTEIN 115"/>
    <property type="match status" value="1"/>
</dbReference>
<feature type="region of interest" description="Disordered" evidence="2">
    <location>
        <begin position="91"/>
        <end position="132"/>
    </location>
</feature>
<dbReference type="AlphaFoldDB" id="A0A7S3L757"/>
<feature type="compositionally biased region" description="Polar residues" evidence="2">
    <location>
        <begin position="98"/>
        <end position="113"/>
    </location>
</feature>
<accession>A0A7S3L757</accession>
<feature type="compositionally biased region" description="Basic and acidic residues" evidence="2">
    <location>
        <begin position="119"/>
        <end position="129"/>
    </location>
</feature>
<evidence type="ECO:0000256" key="1">
    <source>
        <dbReference type="ARBA" id="ARBA00093634"/>
    </source>
</evidence>
<dbReference type="GO" id="GO:0070072">
    <property type="term" value="P:vacuolar proton-transporting V-type ATPase complex assembly"/>
    <property type="evidence" value="ECO:0007669"/>
    <property type="project" value="InterPro"/>
</dbReference>
<reference evidence="3" key="1">
    <citation type="submission" date="2021-01" db="EMBL/GenBank/DDBJ databases">
        <authorList>
            <person name="Corre E."/>
            <person name="Pelletier E."/>
            <person name="Niang G."/>
            <person name="Scheremetjew M."/>
            <person name="Finn R."/>
            <person name="Kale V."/>
            <person name="Holt S."/>
            <person name="Cochrane G."/>
            <person name="Meng A."/>
            <person name="Brown T."/>
            <person name="Cohen L."/>
        </authorList>
    </citation>
    <scope>NUCLEOTIDE SEQUENCE</scope>
    <source>
        <strain evidence="3">CCMP127</strain>
    </source>
</reference>
<dbReference type="GO" id="GO:0051082">
    <property type="term" value="F:unfolded protein binding"/>
    <property type="evidence" value="ECO:0007669"/>
    <property type="project" value="TreeGrafter"/>
</dbReference>